<name>X1LX98_9ZZZZ</name>
<protein>
    <submittedName>
        <fullName evidence="3">Uncharacterized protein</fullName>
    </submittedName>
</protein>
<feature type="region of interest" description="Disordered" evidence="2">
    <location>
        <begin position="66"/>
        <end position="93"/>
    </location>
</feature>
<evidence type="ECO:0000256" key="1">
    <source>
        <dbReference type="SAM" id="Coils"/>
    </source>
</evidence>
<proteinExistence type="predicted"/>
<feature type="coiled-coil region" evidence="1">
    <location>
        <begin position="109"/>
        <end position="139"/>
    </location>
</feature>
<organism evidence="3">
    <name type="scientific">marine sediment metagenome</name>
    <dbReference type="NCBI Taxonomy" id="412755"/>
    <lineage>
        <taxon>unclassified sequences</taxon>
        <taxon>metagenomes</taxon>
        <taxon>ecological metagenomes</taxon>
    </lineage>
</organism>
<sequence>MPGKLVAEIVTLRSLQTLNQQIEADIATYSFQKENYSERLGNFLRDAEEKYGDEDWFKEFSLEKISGDKPKKDNSKKKPKKKKKKKKGDSDSWVPFKSLEISSSVQGEAEIMFETLQAITEKLEALEESKDSIDELRNVGLGNEVVYICYVKDGVISKIVLKSADADEVSKFTFNMGFSKSHILEA</sequence>
<feature type="compositionally biased region" description="Basic residues" evidence="2">
    <location>
        <begin position="74"/>
        <end position="87"/>
    </location>
</feature>
<dbReference type="AlphaFoldDB" id="X1LX98"/>
<comment type="caution">
    <text evidence="3">The sequence shown here is derived from an EMBL/GenBank/DDBJ whole genome shotgun (WGS) entry which is preliminary data.</text>
</comment>
<accession>X1LX98</accession>
<gene>
    <name evidence="3" type="ORF">S06H3_12830</name>
</gene>
<dbReference type="EMBL" id="BARV01006263">
    <property type="protein sequence ID" value="GAI10426.1"/>
    <property type="molecule type" value="Genomic_DNA"/>
</dbReference>
<evidence type="ECO:0000256" key="2">
    <source>
        <dbReference type="SAM" id="MobiDB-lite"/>
    </source>
</evidence>
<evidence type="ECO:0000313" key="3">
    <source>
        <dbReference type="EMBL" id="GAI10426.1"/>
    </source>
</evidence>
<reference evidence="3" key="1">
    <citation type="journal article" date="2014" name="Front. Microbiol.">
        <title>High frequency of phylogenetically diverse reductive dehalogenase-homologous genes in deep subseafloor sedimentary metagenomes.</title>
        <authorList>
            <person name="Kawai M."/>
            <person name="Futagami T."/>
            <person name="Toyoda A."/>
            <person name="Takaki Y."/>
            <person name="Nishi S."/>
            <person name="Hori S."/>
            <person name="Arai W."/>
            <person name="Tsubouchi T."/>
            <person name="Morono Y."/>
            <person name="Uchiyama I."/>
            <person name="Ito T."/>
            <person name="Fujiyama A."/>
            <person name="Inagaki F."/>
            <person name="Takami H."/>
        </authorList>
    </citation>
    <scope>NUCLEOTIDE SEQUENCE</scope>
    <source>
        <strain evidence="3">Expedition CK06-06</strain>
    </source>
</reference>
<keyword evidence="1" id="KW-0175">Coiled coil</keyword>